<dbReference type="HOGENOM" id="CLU_1200364_0_0_1"/>
<evidence type="ECO:0000313" key="2">
    <source>
        <dbReference type="Proteomes" id="UP000022910"/>
    </source>
</evidence>
<accession>A0A015K6D3</accession>
<dbReference type="Proteomes" id="UP000022910">
    <property type="component" value="Unassembled WGS sequence"/>
</dbReference>
<dbReference type="EMBL" id="JEMT01012542">
    <property type="protein sequence ID" value="EXX75120.1"/>
    <property type="molecule type" value="Genomic_DNA"/>
</dbReference>
<name>A0A015K6D3_RHIIW</name>
<protein>
    <submittedName>
        <fullName evidence="1">Uncharacterized protein</fullName>
    </submittedName>
</protein>
<comment type="caution">
    <text evidence="1">The sequence shown here is derived from an EMBL/GenBank/DDBJ whole genome shotgun (WGS) entry which is preliminary data.</text>
</comment>
<sequence>MTSDNNASISKLDIHLIKLDNAYRQLYIGLILDSDVIYLKNNLPWYSYYYKKYSKYLNYWDLIDEILKLQSLLILQKSFNNIIKKQIQNTLLNGYIQFASTFWVEELLWIKDSNYLIPNQDDLLLLYKDLCNEILSIRLWLNFINDNFLIYRNENPRGLEFLESFDGKSLKDLLEDYRNIVFNDDNKLNDIILEEIGHINYNSFTDYYLEILKILLEYFIKYSNDYLLSLQ</sequence>
<reference evidence="1 2" key="1">
    <citation type="submission" date="2014-02" db="EMBL/GenBank/DDBJ databases">
        <title>Single nucleus genome sequencing reveals high similarity among nuclei of an endomycorrhizal fungus.</title>
        <authorList>
            <person name="Lin K."/>
            <person name="Geurts R."/>
            <person name="Zhang Z."/>
            <person name="Limpens E."/>
            <person name="Saunders D.G."/>
            <person name="Mu D."/>
            <person name="Pang E."/>
            <person name="Cao H."/>
            <person name="Cha H."/>
            <person name="Lin T."/>
            <person name="Zhou Q."/>
            <person name="Shang Y."/>
            <person name="Li Y."/>
            <person name="Ivanov S."/>
            <person name="Sharma T."/>
            <person name="Velzen R.V."/>
            <person name="Ruijter N.D."/>
            <person name="Aanen D.K."/>
            <person name="Win J."/>
            <person name="Kamoun S."/>
            <person name="Bisseling T."/>
            <person name="Huang S."/>
        </authorList>
    </citation>
    <scope>NUCLEOTIDE SEQUENCE [LARGE SCALE GENOMIC DNA]</scope>
    <source>
        <strain evidence="2">DAOM197198w</strain>
    </source>
</reference>
<evidence type="ECO:0000313" key="1">
    <source>
        <dbReference type="EMBL" id="EXX75120.1"/>
    </source>
</evidence>
<proteinExistence type="predicted"/>
<keyword evidence="2" id="KW-1185">Reference proteome</keyword>
<dbReference type="AlphaFoldDB" id="A0A015K6D3"/>
<dbReference type="OrthoDB" id="2374896at2759"/>
<gene>
    <name evidence="1" type="ORF">RirG_044380</name>
</gene>
<organism evidence="1 2">
    <name type="scientific">Rhizophagus irregularis (strain DAOM 197198w)</name>
    <name type="common">Glomus intraradices</name>
    <dbReference type="NCBI Taxonomy" id="1432141"/>
    <lineage>
        <taxon>Eukaryota</taxon>
        <taxon>Fungi</taxon>
        <taxon>Fungi incertae sedis</taxon>
        <taxon>Mucoromycota</taxon>
        <taxon>Glomeromycotina</taxon>
        <taxon>Glomeromycetes</taxon>
        <taxon>Glomerales</taxon>
        <taxon>Glomeraceae</taxon>
        <taxon>Rhizophagus</taxon>
    </lineage>
</organism>